<dbReference type="Pfam" id="PF00239">
    <property type="entry name" value="Resolvase"/>
    <property type="match status" value="1"/>
</dbReference>
<dbReference type="InterPro" id="IPR036162">
    <property type="entry name" value="Resolvase-like_N_sf"/>
</dbReference>
<proteinExistence type="predicted"/>
<name>A0A1S2M6I2_9BACI</name>
<gene>
    <name evidence="5" type="ORF">AWH56_002940</name>
    <name evidence="4" type="ORF">AWH56_08230</name>
</gene>
<keyword evidence="1" id="KW-0175">Coiled coil</keyword>
<dbReference type="InterPro" id="IPR006119">
    <property type="entry name" value="Resolv_N"/>
</dbReference>
<feature type="domain" description="Recombinase" evidence="3">
    <location>
        <begin position="173"/>
        <end position="299"/>
    </location>
</feature>
<dbReference type="InterPro" id="IPR038109">
    <property type="entry name" value="DNA_bind_recomb_sf"/>
</dbReference>
<dbReference type="EMBL" id="LQXD01000072">
    <property type="protein sequence ID" value="OIJ20392.1"/>
    <property type="molecule type" value="Genomic_DNA"/>
</dbReference>
<dbReference type="SUPFAM" id="SSF53041">
    <property type="entry name" value="Resolvase-like"/>
    <property type="match status" value="1"/>
</dbReference>
<feature type="coiled-coil region" evidence="1">
    <location>
        <begin position="387"/>
        <end position="456"/>
    </location>
</feature>
<dbReference type="PANTHER" id="PTHR30461">
    <property type="entry name" value="DNA-INVERTASE FROM LAMBDOID PROPHAGE"/>
    <property type="match status" value="1"/>
</dbReference>
<dbReference type="AlphaFoldDB" id="A0A1S2M6I2"/>
<evidence type="ECO:0000313" key="6">
    <source>
        <dbReference type="Proteomes" id="UP000180175"/>
    </source>
</evidence>
<keyword evidence="6" id="KW-1185">Reference proteome</keyword>
<dbReference type="KEGG" id="aia:AWH56_002940"/>
<reference evidence="5 6" key="2">
    <citation type="journal article" date="2017" name="Genome Announc.">
        <title>Draft Genome Sequences of Four Alkaliphilic Bacteria Belonging to the Anaerobacillus Genus.</title>
        <authorList>
            <person name="Bassil N.M."/>
            <person name="Lloyd J.R."/>
        </authorList>
    </citation>
    <scope>NUCLEOTIDE SEQUENCE [LARGE SCALE GENOMIC DNA]</scope>
    <source>
        <strain evidence="5 6">NB2006</strain>
    </source>
</reference>
<dbReference type="InterPro" id="IPR050639">
    <property type="entry name" value="SSR_resolvase"/>
</dbReference>
<reference evidence="5 6" key="3">
    <citation type="journal article" date="2019" name="Int. J. Syst. Evol. Microbiol.">
        <title>Anaerobacillus isosaccharinicus sp. nov., an alkaliphilic bacterium which degrades isosaccharinic acid.</title>
        <authorList>
            <person name="Bassil N.M."/>
            <person name="Lloyd J.R."/>
        </authorList>
    </citation>
    <scope>NUCLEOTIDE SEQUENCE [LARGE SCALE GENOMIC DNA]</scope>
    <source>
        <strain evidence="5 6">NB2006</strain>
    </source>
</reference>
<dbReference type="Pfam" id="PF07508">
    <property type="entry name" value="Recombinase"/>
    <property type="match status" value="1"/>
</dbReference>
<dbReference type="SMART" id="SM00857">
    <property type="entry name" value="Resolvase"/>
    <property type="match status" value="1"/>
</dbReference>
<evidence type="ECO:0000313" key="5">
    <source>
        <dbReference type="EMBL" id="QOY36646.1"/>
    </source>
</evidence>
<dbReference type="GO" id="GO:0000150">
    <property type="term" value="F:DNA strand exchange activity"/>
    <property type="evidence" value="ECO:0007669"/>
    <property type="project" value="InterPro"/>
</dbReference>
<dbReference type="Gene3D" id="3.40.50.1390">
    <property type="entry name" value="Resolvase, N-terminal catalytic domain"/>
    <property type="match status" value="1"/>
</dbReference>
<dbReference type="GO" id="GO:0003677">
    <property type="term" value="F:DNA binding"/>
    <property type="evidence" value="ECO:0007669"/>
    <property type="project" value="InterPro"/>
</dbReference>
<accession>A0A1S2M6I2</accession>
<evidence type="ECO:0000313" key="4">
    <source>
        <dbReference type="EMBL" id="OIJ20392.1"/>
    </source>
</evidence>
<dbReference type="EMBL" id="CP063356">
    <property type="protein sequence ID" value="QOY36646.1"/>
    <property type="molecule type" value="Genomic_DNA"/>
</dbReference>
<reference evidence="4 6" key="1">
    <citation type="submission" date="2016-10" db="EMBL/GenBank/DDBJ databases">
        <title>Draft genome sequences of four alkaliphilic bacteria belonging to the Anaerobacillus genus.</title>
        <authorList>
            <person name="Bassil N.M."/>
            <person name="Lloyd J.R."/>
        </authorList>
    </citation>
    <scope>NUCLEOTIDE SEQUENCE [LARGE SCALE GENOMIC DNA]</scope>
    <source>
        <strain evidence="4 6">NB2006</strain>
    </source>
</reference>
<sequence>MYRKYDLDVFIYLRKSRKDLEEEKKAHEEGRGYDTLERHRRQLLDLAKRERHNIIDIFEEVVSGEYISERPIMQKMLHEVETGIADAVLVMDMDRLGRGDMVDQGTIYRIFRYSETLIITPTEIIDPNDENQELTFSIKSLIAREELKAIVKRMQRGRRASAGEGKSITKVPPYGYLRDGNLKLYPDPEKSWVVKKIFEMISTSYGRQSVAQELDRLSIKPPEGEFWNPSTISAIVKNEVYLGQIIWGKMKYIKRNGKYFKKKMPVERWQRHEGAHEPLVSEELFEKANLAHSKRWRPPIVQTKKLANPLAGILVCKLCGHTMVYQPRKDRPNPQVRCVQPSCKNIQKGAALSLVEERILLGLKEIAEAFEFDESMFKAEAQPTTDFSVKEKAFENKQNEISELQKQKSSLHDFLEKGVYDLDTFLERQKTIVGRIKKAELEAAQLKEEITKEKQKEANITEFAPKVKNVIEAYYATDDIENKNRLLKTILEKATYLRKKEWMKKDEFVVQLYPKI</sequence>
<feature type="domain" description="Resolvase/invertase-type recombinase catalytic" evidence="2">
    <location>
        <begin position="8"/>
        <end position="165"/>
    </location>
</feature>
<dbReference type="Proteomes" id="UP000180175">
    <property type="component" value="Chromosome"/>
</dbReference>
<dbReference type="PROSITE" id="PS51737">
    <property type="entry name" value="RECOMBINASE_DNA_BIND"/>
    <property type="match status" value="1"/>
</dbReference>
<reference evidence="5" key="4">
    <citation type="submission" date="2020-10" db="EMBL/GenBank/DDBJ databases">
        <authorList>
            <person name="Bassil N.M."/>
            <person name="Lloyd J.R."/>
        </authorList>
    </citation>
    <scope>NUCLEOTIDE SEQUENCE</scope>
    <source>
        <strain evidence="5">NB2006</strain>
    </source>
</reference>
<dbReference type="PROSITE" id="PS51736">
    <property type="entry name" value="RECOMBINASES_3"/>
    <property type="match status" value="1"/>
</dbReference>
<protein>
    <submittedName>
        <fullName evidence="4 5">Recombinase</fullName>
    </submittedName>
</protein>
<dbReference type="Gene3D" id="3.90.1750.20">
    <property type="entry name" value="Putative Large Serine Recombinase, Chain B, Domain 2"/>
    <property type="match status" value="1"/>
</dbReference>
<dbReference type="PANTHER" id="PTHR30461:SF23">
    <property type="entry name" value="DNA RECOMBINASE-RELATED"/>
    <property type="match status" value="1"/>
</dbReference>
<dbReference type="OrthoDB" id="65783at2"/>
<evidence type="ECO:0000259" key="3">
    <source>
        <dbReference type="PROSITE" id="PS51737"/>
    </source>
</evidence>
<dbReference type="InterPro" id="IPR011109">
    <property type="entry name" value="DNA_bind_recombinase_dom"/>
</dbReference>
<dbReference type="RefSeq" id="WP_071316690.1">
    <property type="nucleotide sequence ID" value="NZ_CP063356.2"/>
</dbReference>
<evidence type="ECO:0000259" key="2">
    <source>
        <dbReference type="PROSITE" id="PS51736"/>
    </source>
</evidence>
<organism evidence="4 6">
    <name type="scientific">Anaerobacillus isosaccharinicus</name>
    <dbReference type="NCBI Taxonomy" id="1532552"/>
    <lineage>
        <taxon>Bacteria</taxon>
        <taxon>Bacillati</taxon>
        <taxon>Bacillota</taxon>
        <taxon>Bacilli</taxon>
        <taxon>Bacillales</taxon>
        <taxon>Bacillaceae</taxon>
        <taxon>Anaerobacillus</taxon>
    </lineage>
</organism>
<dbReference type="CDD" id="cd00338">
    <property type="entry name" value="Ser_Recombinase"/>
    <property type="match status" value="1"/>
</dbReference>
<evidence type="ECO:0000256" key="1">
    <source>
        <dbReference type="SAM" id="Coils"/>
    </source>
</evidence>